<dbReference type="InterPro" id="IPR018966">
    <property type="entry name" value="VTC_domain"/>
</dbReference>
<gene>
    <name evidence="2" type="ORF">METZ01_LOCUS257821</name>
</gene>
<dbReference type="Gene3D" id="3.20.100.30">
    <property type="entry name" value="VTC, catalytic tunnel domain"/>
    <property type="match status" value="1"/>
</dbReference>
<proteinExistence type="predicted"/>
<organism evidence="2">
    <name type="scientific">marine metagenome</name>
    <dbReference type="NCBI Taxonomy" id="408172"/>
    <lineage>
        <taxon>unclassified sequences</taxon>
        <taxon>metagenomes</taxon>
        <taxon>ecological metagenomes</taxon>
    </lineage>
</organism>
<evidence type="ECO:0000259" key="1">
    <source>
        <dbReference type="Pfam" id="PF09359"/>
    </source>
</evidence>
<sequence length="135" mass="15824">MNDYHDSEEGTVPRQKTRVRWYGASRFEGVMKGTLETKKTLSNHREKNSVSIKGVTQKEILNLVNKLRGGKLIPVVVVTYQRQYFQNKKRHRFTLDSKIVYSNISRTFKYLDMTFDYNNILELKINTNIDSTVAM</sequence>
<dbReference type="GO" id="GO:0006799">
    <property type="term" value="P:polyphosphate biosynthetic process"/>
    <property type="evidence" value="ECO:0007669"/>
    <property type="project" value="UniProtKB-ARBA"/>
</dbReference>
<name>A0A382J0N6_9ZZZZ</name>
<feature type="non-terminal residue" evidence="2">
    <location>
        <position position="135"/>
    </location>
</feature>
<feature type="domain" description="VTC" evidence="1">
    <location>
        <begin position="3"/>
        <end position="130"/>
    </location>
</feature>
<dbReference type="AlphaFoldDB" id="A0A382J0N6"/>
<dbReference type="Pfam" id="PF09359">
    <property type="entry name" value="VTC"/>
    <property type="match status" value="1"/>
</dbReference>
<accession>A0A382J0N6</accession>
<evidence type="ECO:0000313" key="2">
    <source>
        <dbReference type="EMBL" id="SVC04967.1"/>
    </source>
</evidence>
<dbReference type="InterPro" id="IPR042267">
    <property type="entry name" value="VTC_sf"/>
</dbReference>
<reference evidence="2" key="1">
    <citation type="submission" date="2018-05" db="EMBL/GenBank/DDBJ databases">
        <authorList>
            <person name="Lanie J.A."/>
            <person name="Ng W.-L."/>
            <person name="Kazmierczak K.M."/>
            <person name="Andrzejewski T.M."/>
            <person name="Davidsen T.M."/>
            <person name="Wayne K.J."/>
            <person name="Tettelin H."/>
            <person name="Glass J.I."/>
            <person name="Rusch D."/>
            <person name="Podicherti R."/>
            <person name="Tsui H.-C.T."/>
            <person name="Winkler M.E."/>
        </authorList>
    </citation>
    <scope>NUCLEOTIDE SEQUENCE</scope>
</reference>
<protein>
    <recommendedName>
        <fullName evidence="1">VTC domain-containing protein</fullName>
    </recommendedName>
</protein>
<dbReference type="EMBL" id="UINC01070656">
    <property type="protein sequence ID" value="SVC04967.1"/>
    <property type="molecule type" value="Genomic_DNA"/>
</dbReference>